<reference evidence="9 10" key="1">
    <citation type="submission" date="2013-09" db="EMBL/GenBank/DDBJ databases">
        <authorList>
            <person name="Zeng Z."/>
            <person name="Chen C."/>
        </authorList>
    </citation>
    <scope>NUCLEOTIDE SEQUENCE [LARGE SCALE GENOMIC DNA]</scope>
    <source>
        <strain evidence="9 10">WB 4.1-42</strain>
    </source>
</reference>
<dbReference type="Gene3D" id="1.10.8.60">
    <property type="match status" value="1"/>
</dbReference>
<feature type="domain" description="Response regulatory" evidence="8">
    <location>
        <begin position="4"/>
        <end position="118"/>
    </location>
</feature>
<dbReference type="AlphaFoldDB" id="A0A0A2N0C1"/>
<dbReference type="GO" id="GO:0003677">
    <property type="term" value="F:DNA binding"/>
    <property type="evidence" value="ECO:0007669"/>
    <property type="project" value="UniProtKB-KW"/>
</dbReference>
<evidence type="ECO:0000256" key="1">
    <source>
        <dbReference type="ARBA" id="ARBA00022741"/>
    </source>
</evidence>
<dbReference type="SMART" id="SM00448">
    <property type="entry name" value="REC"/>
    <property type="match status" value="1"/>
</dbReference>
<accession>A0A0A2N0C1</accession>
<name>A0A0A2N0C1_9FLAO</name>
<dbReference type="InterPro" id="IPR027417">
    <property type="entry name" value="P-loop_NTPase"/>
</dbReference>
<keyword evidence="4" id="KW-0238">DNA-binding</keyword>
<dbReference type="Pfam" id="PF00072">
    <property type="entry name" value="Response_reg"/>
    <property type="match status" value="1"/>
</dbReference>
<evidence type="ECO:0000313" key="10">
    <source>
        <dbReference type="Proteomes" id="UP000030111"/>
    </source>
</evidence>
<protein>
    <submittedName>
        <fullName evidence="9">Fis family transcriptional regulator</fullName>
    </submittedName>
</protein>
<dbReference type="InterPro" id="IPR011006">
    <property type="entry name" value="CheY-like_superfamily"/>
</dbReference>
<dbReference type="InterPro" id="IPR058031">
    <property type="entry name" value="AAA_lid_NorR"/>
</dbReference>
<dbReference type="PROSITE" id="PS50045">
    <property type="entry name" value="SIGMA54_INTERACT_4"/>
    <property type="match status" value="1"/>
</dbReference>
<dbReference type="InterPro" id="IPR025944">
    <property type="entry name" value="Sigma_54_int_dom_CS"/>
</dbReference>
<evidence type="ECO:0000259" key="8">
    <source>
        <dbReference type="PROSITE" id="PS50110"/>
    </source>
</evidence>
<dbReference type="FunFam" id="3.40.50.300:FF:000006">
    <property type="entry name" value="DNA-binding transcriptional regulator NtrC"/>
    <property type="match status" value="1"/>
</dbReference>
<keyword evidence="10" id="KW-1185">Reference proteome</keyword>
<dbReference type="SUPFAM" id="SSF52172">
    <property type="entry name" value="CheY-like"/>
    <property type="match status" value="1"/>
</dbReference>
<organism evidence="9 10">
    <name type="scientific">Flavobacterium subsaxonicum WB 4.1-42 = DSM 21790</name>
    <dbReference type="NCBI Taxonomy" id="1121898"/>
    <lineage>
        <taxon>Bacteria</taxon>
        <taxon>Pseudomonadati</taxon>
        <taxon>Bacteroidota</taxon>
        <taxon>Flavobacteriia</taxon>
        <taxon>Flavobacteriales</taxon>
        <taxon>Flavobacteriaceae</taxon>
        <taxon>Flavobacterium</taxon>
    </lineage>
</organism>
<dbReference type="SUPFAM" id="SSF52540">
    <property type="entry name" value="P-loop containing nucleoside triphosphate hydrolases"/>
    <property type="match status" value="1"/>
</dbReference>
<evidence type="ECO:0000256" key="6">
    <source>
        <dbReference type="PROSITE-ProRule" id="PRU00169"/>
    </source>
</evidence>
<evidence type="ECO:0000256" key="5">
    <source>
        <dbReference type="ARBA" id="ARBA00023163"/>
    </source>
</evidence>
<dbReference type="InterPro" id="IPR002078">
    <property type="entry name" value="Sigma_54_int"/>
</dbReference>
<dbReference type="CDD" id="cd17534">
    <property type="entry name" value="REC_DC-like"/>
    <property type="match status" value="1"/>
</dbReference>
<keyword evidence="5" id="KW-0804">Transcription</keyword>
<dbReference type="SUPFAM" id="SSF46689">
    <property type="entry name" value="Homeodomain-like"/>
    <property type="match status" value="1"/>
</dbReference>
<dbReference type="Gene3D" id="3.40.50.300">
    <property type="entry name" value="P-loop containing nucleotide triphosphate hydrolases"/>
    <property type="match status" value="1"/>
</dbReference>
<dbReference type="CDD" id="cd00009">
    <property type="entry name" value="AAA"/>
    <property type="match status" value="1"/>
</dbReference>
<feature type="modified residue" description="4-aspartylphosphate" evidence="6">
    <location>
        <position position="54"/>
    </location>
</feature>
<keyword evidence="6" id="KW-0597">Phosphoprotein</keyword>
<dbReference type="InterPro" id="IPR001789">
    <property type="entry name" value="Sig_transdc_resp-reg_receiver"/>
</dbReference>
<dbReference type="PROSITE" id="PS00676">
    <property type="entry name" value="SIGMA54_INTERACT_2"/>
    <property type="match status" value="1"/>
</dbReference>
<dbReference type="eggNOG" id="COG2204">
    <property type="taxonomic scope" value="Bacteria"/>
</dbReference>
<dbReference type="GO" id="GO:0005524">
    <property type="term" value="F:ATP binding"/>
    <property type="evidence" value="ECO:0007669"/>
    <property type="project" value="UniProtKB-KW"/>
</dbReference>
<dbReference type="Pfam" id="PF00158">
    <property type="entry name" value="Sigma54_activat"/>
    <property type="match status" value="1"/>
</dbReference>
<dbReference type="GO" id="GO:0006355">
    <property type="term" value="P:regulation of DNA-templated transcription"/>
    <property type="evidence" value="ECO:0007669"/>
    <property type="project" value="InterPro"/>
</dbReference>
<proteinExistence type="predicted"/>
<dbReference type="GO" id="GO:0000160">
    <property type="term" value="P:phosphorelay signal transduction system"/>
    <property type="evidence" value="ECO:0007669"/>
    <property type="project" value="InterPro"/>
</dbReference>
<evidence type="ECO:0000313" key="9">
    <source>
        <dbReference type="EMBL" id="KGO93915.1"/>
    </source>
</evidence>
<dbReference type="InterPro" id="IPR009057">
    <property type="entry name" value="Homeodomain-like_sf"/>
</dbReference>
<dbReference type="Pfam" id="PF25601">
    <property type="entry name" value="AAA_lid_14"/>
    <property type="match status" value="1"/>
</dbReference>
<dbReference type="InterPro" id="IPR025662">
    <property type="entry name" value="Sigma_54_int_dom_ATP-bd_1"/>
</dbReference>
<dbReference type="Gene3D" id="1.10.10.60">
    <property type="entry name" value="Homeodomain-like"/>
    <property type="match status" value="1"/>
</dbReference>
<dbReference type="PANTHER" id="PTHR32071">
    <property type="entry name" value="TRANSCRIPTIONAL REGULATORY PROTEIN"/>
    <property type="match status" value="1"/>
</dbReference>
<evidence type="ECO:0000256" key="3">
    <source>
        <dbReference type="ARBA" id="ARBA00023015"/>
    </source>
</evidence>
<dbReference type="PROSITE" id="PS00675">
    <property type="entry name" value="SIGMA54_INTERACT_1"/>
    <property type="match status" value="1"/>
</dbReference>
<dbReference type="InterPro" id="IPR025943">
    <property type="entry name" value="Sigma_54_int_dom_ATP-bd_2"/>
</dbReference>
<feature type="domain" description="Sigma-54 factor interaction" evidence="7">
    <location>
        <begin position="335"/>
        <end position="564"/>
    </location>
</feature>
<gene>
    <name evidence="9" type="ORF">Q766_05895</name>
</gene>
<comment type="caution">
    <text evidence="9">The sequence shown here is derived from an EMBL/GenBank/DDBJ whole genome shotgun (WGS) entry which is preliminary data.</text>
</comment>
<evidence type="ECO:0000256" key="2">
    <source>
        <dbReference type="ARBA" id="ARBA00022840"/>
    </source>
</evidence>
<sequence>MNEKVLIVEDQFVEANDLKLMLLSAGYKVCGIARDVDTALAMVKKEQPTLVLVDIFLQGPATGIDLARTLQQMGIAFIYTSANSNREVLEAAKQTEPYGFLVKPYREKDLLVTLEIARYRHENGAEANFKKEAEFQKQLNTIAQAEAEPQQRLLQIARAIQAYIPFDFLYSYLDSDAAMQQDAGFLRIGFNEYQSLGLEQVQIITNLKLSELQNYKRNTPQGKEVVFYANNDFKTIIKQQGLAALFAATFSMQGHLALPVFLPDGRVYNLLFFSRRADAYNTSHIPLAERLQNSLATALAKVASPVKAAQSEVVASSEKEIPATKKPEATAFEGIIGNSHLLLNVFDYITQVAPVDTSVLVLGESGTGKERIASCIHNLSPRKKQPLIKINCAALPANLIESELFGHEKGAFTGATERRIGKFELADKGTLFLDEIGELPLELQSKLLRVLQEKEIERVGGRMPIKVDVRIIAATNRNLEKEVGEGRFRLDLYYRLNIFPIQIPALRDRLDDLPMLIDHFIEQYNKKSGKKVTGVSAKVLQQFMAYSWPGNIRELENLIERSILLAKESTIKEVTMPNFNTNQPLAGTGYVPVMSYQQNERGHIIEVLKKCKGKIWGVGGAAELLDMPPTTLNSKMKKLDIKRKDFKTADSTTE</sequence>
<dbReference type="Proteomes" id="UP000030111">
    <property type="component" value="Unassembled WGS sequence"/>
</dbReference>
<dbReference type="PROSITE" id="PS50110">
    <property type="entry name" value="RESPONSE_REGULATORY"/>
    <property type="match status" value="1"/>
</dbReference>
<keyword evidence="1" id="KW-0547">Nucleotide-binding</keyword>
<dbReference type="STRING" id="1121898.GCA_000422725_00463"/>
<dbReference type="InterPro" id="IPR003593">
    <property type="entry name" value="AAA+_ATPase"/>
</dbReference>
<dbReference type="PANTHER" id="PTHR32071:SF57">
    <property type="entry name" value="C4-DICARBOXYLATE TRANSPORT TRANSCRIPTIONAL REGULATORY PROTEIN DCTD"/>
    <property type="match status" value="1"/>
</dbReference>
<evidence type="ECO:0000259" key="7">
    <source>
        <dbReference type="PROSITE" id="PS50045"/>
    </source>
</evidence>
<dbReference type="eggNOG" id="COG3829">
    <property type="taxonomic scope" value="Bacteria"/>
</dbReference>
<keyword evidence="2" id="KW-0067">ATP-binding</keyword>
<dbReference type="PROSITE" id="PS00688">
    <property type="entry name" value="SIGMA54_INTERACT_3"/>
    <property type="match status" value="1"/>
</dbReference>
<evidence type="ECO:0000256" key="4">
    <source>
        <dbReference type="ARBA" id="ARBA00023125"/>
    </source>
</evidence>
<dbReference type="Gene3D" id="3.40.50.2300">
    <property type="match status" value="1"/>
</dbReference>
<keyword evidence="3" id="KW-0805">Transcription regulation</keyword>
<dbReference type="OrthoDB" id="9782110at2"/>
<dbReference type="SMART" id="SM00382">
    <property type="entry name" value="AAA"/>
    <property type="match status" value="1"/>
</dbReference>
<dbReference type="EMBL" id="JRLY01000003">
    <property type="protein sequence ID" value="KGO93915.1"/>
    <property type="molecule type" value="Genomic_DNA"/>
</dbReference>
<dbReference type="RefSeq" id="WP_026991916.1">
    <property type="nucleotide sequence ID" value="NZ_JRLY01000003.1"/>
</dbReference>